<evidence type="ECO:0000256" key="3">
    <source>
        <dbReference type="ARBA" id="ARBA00022598"/>
    </source>
</evidence>
<evidence type="ECO:0000256" key="7">
    <source>
        <dbReference type="ARBA" id="ARBA00048258"/>
    </source>
</evidence>
<dbReference type="HAMAP" id="MF_00158">
    <property type="entry name" value="PanC"/>
    <property type="match status" value="1"/>
</dbReference>
<dbReference type="Pfam" id="PF02569">
    <property type="entry name" value="Pantoate_ligase"/>
    <property type="match status" value="1"/>
</dbReference>
<organism evidence="9 10">
    <name type="scientific">Glaciibacter psychrotolerans</name>
    <dbReference type="NCBI Taxonomy" id="670054"/>
    <lineage>
        <taxon>Bacteria</taxon>
        <taxon>Bacillati</taxon>
        <taxon>Actinomycetota</taxon>
        <taxon>Actinomycetes</taxon>
        <taxon>Micrococcales</taxon>
        <taxon>Microbacteriaceae</taxon>
        <taxon>Glaciibacter</taxon>
    </lineage>
</organism>
<comment type="catalytic activity">
    <reaction evidence="7 8">
        <text>(R)-pantoate + beta-alanine + ATP = (R)-pantothenate + AMP + diphosphate + H(+)</text>
        <dbReference type="Rhea" id="RHEA:10912"/>
        <dbReference type="ChEBI" id="CHEBI:15378"/>
        <dbReference type="ChEBI" id="CHEBI:15980"/>
        <dbReference type="ChEBI" id="CHEBI:29032"/>
        <dbReference type="ChEBI" id="CHEBI:30616"/>
        <dbReference type="ChEBI" id="CHEBI:33019"/>
        <dbReference type="ChEBI" id="CHEBI:57966"/>
        <dbReference type="ChEBI" id="CHEBI:456215"/>
        <dbReference type="EC" id="6.3.2.1"/>
    </reaction>
</comment>
<evidence type="ECO:0000256" key="8">
    <source>
        <dbReference type="HAMAP-Rule" id="MF_00158"/>
    </source>
</evidence>
<dbReference type="PANTHER" id="PTHR21299:SF1">
    <property type="entry name" value="PANTOATE--BETA-ALANINE LIGASE"/>
    <property type="match status" value="1"/>
</dbReference>
<dbReference type="InterPro" id="IPR004821">
    <property type="entry name" value="Cyt_trans-like"/>
</dbReference>
<dbReference type="Proteomes" id="UP000537260">
    <property type="component" value="Unassembled WGS sequence"/>
</dbReference>
<dbReference type="EMBL" id="JACCFM010000001">
    <property type="protein sequence ID" value="NYJ21436.1"/>
    <property type="molecule type" value="Genomic_DNA"/>
</dbReference>
<evidence type="ECO:0000256" key="5">
    <source>
        <dbReference type="ARBA" id="ARBA00022741"/>
    </source>
</evidence>
<feature type="binding site" evidence="8">
    <location>
        <position position="79"/>
    </location>
    <ligand>
        <name>beta-alanine</name>
        <dbReference type="ChEBI" id="CHEBI:57966"/>
    </ligand>
</feature>
<evidence type="ECO:0000313" key="9">
    <source>
        <dbReference type="EMBL" id="NYJ21436.1"/>
    </source>
</evidence>
<accession>A0A7Z0EH56</accession>
<feature type="binding site" evidence="8">
    <location>
        <begin position="166"/>
        <end position="169"/>
    </location>
    <ligand>
        <name>ATP</name>
        <dbReference type="ChEBI" id="CHEBI:30616"/>
    </ligand>
</feature>
<dbReference type="GO" id="GO:0015940">
    <property type="term" value="P:pantothenate biosynthetic process"/>
    <property type="evidence" value="ECO:0007669"/>
    <property type="project" value="UniProtKB-UniRule"/>
</dbReference>
<keyword evidence="8" id="KW-0963">Cytoplasm</keyword>
<dbReference type="AlphaFoldDB" id="A0A7Z0EH56"/>
<dbReference type="Gene3D" id="3.40.50.620">
    <property type="entry name" value="HUPs"/>
    <property type="match status" value="1"/>
</dbReference>
<dbReference type="CDD" id="cd00560">
    <property type="entry name" value="PanC"/>
    <property type="match status" value="1"/>
</dbReference>
<keyword evidence="6 8" id="KW-0067">ATP-binding</keyword>
<evidence type="ECO:0000313" key="10">
    <source>
        <dbReference type="Proteomes" id="UP000537260"/>
    </source>
</evidence>
<evidence type="ECO:0000256" key="4">
    <source>
        <dbReference type="ARBA" id="ARBA00022655"/>
    </source>
</evidence>
<comment type="miscellaneous">
    <text evidence="8">The reaction proceeds by a bi uni uni bi ping pong mechanism.</text>
</comment>
<dbReference type="EC" id="6.3.2.1" evidence="8"/>
<dbReference type="RefSeq" id="WP_179580033.1">
    <property type="nucleotide sequence ID" value="NZ_JACCFM010000001.1"/>
</dbReference>
<proteinExistence type="inferred from homology"/>
<keyword evidence="4 8" id="KW-0566">Pantothenate biosynthesis</keyword>
<reference evidence="9 10" key="1">
    <citation type="submission" date="2020-07" db="EMBL/GenBank/DDBJ databases">
        <title>Sequencing the genomes of 1000 actinobacteria strains.</title>
        <authorList>
            <person name="Klenk H.-P."/>
        </authorList>
    </citation>
    <scope>NUCLEOTIDE SEQUENCE [LARGE SCALE GENOMIC DNA]</scope>
    <source>
        <strain evidence="9 10">LI1</strain>
    </source>
</reference>
<feature type="binding site" evidence="8">
    <location>
        <position position="172"/>
    </location>
    <ligand>
        <name>(R)-pantoate</name>
        <dbReference type="ChEBI" id="CHEBI:15980"/>
    </ligand>
</feature>
<name>A0A7Z0EH56_9MICO</name>
<keyword evidence="3 8" id="KW-0436">Ligase</keyword>
<feature type="binding site" evidence="8">
    <location>
        <position position="195"/>
    </location>
    <ligand>
        <name>ATP</name>
        <dbReference type="ChEBI" id="CHEBI:30616"/>
    </ligand>
</feature>
<protein>
    <recommendedName>
        <fullName evidence="8">Pantothenate synthetase</fullName>
        <shortName evidence="8">PS</shortName>
        <ecNumber evidence="8">6.3.2.1</ecNumber>
    </recommendedName>
    <alternativeName>
        <fullName evidence="8">Pantoate--beta-alanine ligase</fullName>
    </alternativeName>
    <alternativeName>
        <fullName evidence="8">Pantoate-activating enzyme</fullName>
    </alternativeName>
</protein>
<dbReference type="InterPro" id="IPR014729">
    <property type="entry name" value="Rossmann-like_a/b/a_fold"/>
</dbReference>
<feature type="binding site" evidence="8">
    <location>
        <position position="79"/>
    </location>
    <ligand>
        <name>(R)-pantoate</name>
        <dbReference type="ChEBI" id="CHEBI:15980"/>
    </ligand>
</feature>
<feature type="active site" description="Proton donor" evidence="8">
    <location>
        <position position="55"/>
    </location>
</feature>
<dbReference type="InterPro" id="IPR003721">
    <property type="entry name" value="Pantoate_ligase"/>
</dbReference>
<comment type="subcellular location">
    <subcellularLocation>
        <location evidence="8">Cytoplasm</location>
    </subcellularLocation>
</comment>
<comment type="similarity">
    <text evidence="2 8">Belongs to the pantothenate synthetase family.</text>
</comment>
<feature type="binding site" evidence="8">
    <location>
        <begin position="203"/>
        <end position="206"/>
    </location>
    <ligand>
        <name>ATP</name>
        <dbReference type="ChEBI" id="CHEBI:30616"/>
    </ligand>
</feature>
<dbReference type="GO" id="GO:0004592">
    <property type="term" value="F:pantoate-beta-alanine ligase activity"/>
    <property type="evidence" value="ECO:0007669"/>
    <property type="project" value="UniProtKB-UniRule"/>
</dbReference>
<evidence type="ECO:0000256" key="1">
    <source>
        <dbReference type="ARBA" id="ARBA00004990"/>
    </source>
</evidence>
<evidence type="ECO:0000256" key="2">
    <source>
        <dbReference type="ARBA" id="ARBA00009256"/>
    </source>
</evidence>
<dbReference type="NCBIfam" id="TIGR00125">
    <property type="entry name" value="cyt_tran_rel"/>
    <property type="match status" value="1"/>
</dbReference>
<dbReference type="SUPFAM" id="SSF52374">
    <property type="entry name" value="Nucleotidylyl transferase"/>
    <property type="match status" value="1"/>
</dbReference>
<comment type="subunit">
    <text evidence="8">Homodimer.</text>
</comment>
<dbReference type="PANTHER" id="PTHR21299">
    <property type="entry name" value="CYTIDYLATE KINASE/PANTOATE-BETA-ALANINE LIGASE"/>
    <property type="match status" value="1"/>
</dbReference>
<dbReference type="GO" id="GO:0005829">
    <property type="term" value="C:cytosol"/>
    <property type="evidence" value="ECO:0007669"/>
    <property type="project" value="TreeGrafter"/>
</dbReference>
<dbReference type="Gene3D" id="3.30.1300.10">
    <property type="entry name" value="Pantoate-beta-alanine ligase, C-terminal domain"/>
    <property type="match status" value="1"/>
</dbReference>
<gene>
    <name evidence="8" type="primary">panC</name>
    <name evidence="9" type="ORF">HNR05_003227</name>
</gene>
<comment type="function">
    <text evidence="8">Catalyzes the condensation of pantoate with beta-alanine in an ATP-dependent reaction via a pantoyl-adenylate intermediate.</text>
</comment>
<comment type="caution">
    <text evidence="9">The sequence shown here is derived from an EMBL/GenBank/DDBJ whole genome shotgun (WGS) entry which is preliminary data.</text>
</comment>
<keyword evidence="5 8" id="KW-0547">Nucleotide-binding</keyword>
<feature type="binding site" evidence="8">
    <location>
        <begin position="48"/>
        <end position="55"/>
    </location>
    <ligand>
        <name>ATP</name>
        <dbReference type="ChEBI" id="CHEBI:30616"/>
    </ligand>
</feature>
<dbReference type="GO" id="GO:0005524">
    <property type="term" value="F:ATP binding"/>
    <property type="evidence" value="ECO:0007669"/>
    <property type="project" value="UniProtKB-KW"/>
</dbReference>
<dbReference type="NCBIfam" id="TIGR00018">
    <property type="entry name" value="panC"/>
    <property type="match status" value="1"/>
</dbReference>
<evidence type="ECO:0000256" key="6">
    <source>
        <dbReference type="ARBA" id="ARBA00022840"/>
    </source>
</evidence>
<comment type="pathway">
    <text evidence="1 8">Cofactor biosynthesis; (R)-pantothenate biosynthesis; (R)-pantothenate from (R)-pantoate and beta-alanine: step 1/1.</text>
</comment>
<sequence>MTQPPAYAPTSVPVVIARIDELRERLTQAKATLAADGRTPRVVLVPTMGALHDGHLSLVERARELGDIVVVSIFVNPLQFGSGEDLDSYPRTLHTDVAALATLQVPFVFAPTPAEMYPNGASATRVTAGDVSALYEGAARPGHFDGMLTVVAKLFNIVGCDVAVFGQKDAQQVFLISQMVADLNLPVVVEVVPIVREHTGLALSSRNQFLSAAERDAAGSISAGLRAASGRSFAEVSEAVAAARGTIEAQSLVKLEYLVVVHPQTFLPVEPDYRGPARMLVAAIVGTTRLIDNVPLDLS</sequence>
<keyword evidence="10" id="KW-1185">Reference proteome</keyword>
<dbReference type="InterPro" id="IPR042176">
    <property type="entry name" value="Pantoate_ligase_C"/>
</dbReference>
<dbReference type="UniPathway" id="UPA00028">
    <property type="reaction ID" value="UER00005"/>
</dbReference>